<dbReference type="InterPro" id="IPR043429">
    <property type="entry name" value="ArtM/GltK/GlnP/TcyL/YhdX-like"/>
</dbReference>
<keyword evidence="3 9" id="KW-0813">Transport</keyword>
<evidence type="ECO:0000256" key="8">
    <source>
        <dbReference type="ARBA" id="ARBA00023136"/>
    </source>
</evidence>
<evidence type="ECO:0000256" key="6">
    <source>
        <dbReference type="ARBA" id="ARBA00022692"/>
    </source>
</evidence>
<evidence type="ECO:0000259" key="10">
    <source>
        <dbReference type="PROSITE" id="PS50928"/>
    </source>
</evidence>
<dbReference type="PROSITE" id="PS50928">
    <property type="entry name" value="ABC_TM1"/>
    <property type="match status" value="1"/>
</dbReference>
<name>A0A1G5MKC4_AFIMA</name>
<dbReference type="Proteomes" id="UP000199347">
    <property type="component" value="Unassembled WGS sequence"/>
</dbReference>
<feature type="transmembrane region" description="Helical" evidence="9">
    <location>
        <begin position="257"/>
        <end position="276"/>
    </location>
</feature>
<protein>
    <submittedName>
        <fullName evidence="11">Polar amino acid transport system permease protein</fullName>
    </submittedName>
</protein>
<evidence type="ECO:0000313" key="11">
    <source>
        <dbReference type="EMBL" id="SCZ25645.1"/>
    </source>
</evidence>
<dbReference type="CDD" id="cd06261">
    <property type="entry name" value="TM_PBP2"/>
    <property type="match status" value="1"/>
</dbReference>
<dbReference type="EMBL" id="FMVW01000001">
    <property type="protein sequence ID" value="SCZ25645.1"/>
    <property type="molecule type" value="Genomic_DNA"/>
</dbReference>
<feature type="transmembrane region" description="Helical" evidence="9">
    <location>
        <begin position="80"/>
        <end position="102"/>
    </location>
</feature>
<dbReference type="PANTHER" id="PTHR30614">
    <property type="entry name" value="MEMBRANE COMPONENT OF AMINO ACID ABC TRANSPORTER"/>
    <property type="match status" value="1"/>
</dbReference>
<proteinExistence type="inferred from homology"/>
<feature type="transmembrane region" description="Helical" evidence="9">
    <location>
        <begin position="114"/>
        <end position="136"/>
    </location>
</feature>
<sequence length="305" mass="33403">MTMREMSANQAANQAYVSDRLLPAEPPPASVRHWSKARIAGIVLMTLWAAIAIALVVFFISAWNPALLTRYGPKLLDGLLVTIELVVLSVAIGAVLAGIVAAGRLSKNRWTRGLAFAFVYFFRGTPLLAQTFLVYYGAGQFREVFEAAGLWWFFRDAFNCAALTFTLNTAAYQAEIYAGAIRGISVGQWEGARALGLSPVVIFIKVVAPQALITALRPLGNEIIFMIKGSAIASVITVYDLLGETRLAFSRSFDFQVYLWAAGLYLVVVEALRRLWDAAERRLTRHLKPAQDSSGQQVVAEQLGA</sequence>
<evidence type="ECO:0000256" key="7">
    <source>
        <dbReference type="ARBA" id="ARBA00022989"/>
    </source>
</evidence>
<keyword evidence="6 9" id="KW-0812">Transmembrane</keyword>
<dbReference type="Pfam" id="PF00528">
    <property type="entry name" value="BPD_transp_1"/>
    <property type="match status" value="1"/>
</dbReference>
<dbReference type="Gene3D" id="1.10.3720.10">
    <property type="entry name" value="MetI-like"/>
    <property type="match status" value="1"/>
</dbReference>
<evidence type="ECO:0000256" key="3">
    <source>
        <dbReference type="ARBA" id="ARBA00022448"/>
    </source>
</evidence>
<organism evidence="11 12">
    <name type="scientific">Afifella marina DSM 2698</name>
    <dbReference type="NCBI Taxonomy" id="1120955"/>
    <lineage>
        <taxon>Bacteria</taxon>
        <taxon>Pseudomonadati</taxon>
        <taxon>Pseudomonadota</taxon>
        <taxon>Alphaproteobacteria</taxon>
        <taxon>Hyphomicrobiales</taxon>
        <taxon>Afifellaceae</taxon>
        <taxon>Afifella</taxon>
    </lineage>
</organism>
<keyword evidence="8 9" id="KW-0472">Membrane</keyword>
<dbReference type="AlphaFoldDB" id="A0A1G5MKC4"/>
<evidence type="ECO:0000256" key="4">
    <source>
        <dbReference type="ARBA" id="ARBA00022475"/>
    </source>
</evidence>
<keyword evidence="12" id="KW-1185">Reference proteome</keyword>
<keyword evidence="5" id="KW-0997">Cell inner membrane</keyword>
<evidence type="ECO:0000256" key="1">
    <source>
        <dbReference type="ARBA" id="ARBA00004429"/>
    </source>
</evidence>
<dbReference type="InterPro" id="IPR010065">
    <property type="entry name" value="AA_ABC_transptr_permease_3TM"/>
</dbReference>
<feature type="domain" description="ABC transmembrane type-1" evidence="10">
    <location>
        <begin position="75"/>
        <end position="276"/>
    </location>
</feature>
<accession>A0A1G5MKC4</accession>
<dbReference type="NCBIfam" id="TIGR01726">
    <property type="entry name" value="HEQRo_perm_3TM"/>
    <property type="match status" value="1"/>
</dbReference>
<feature type="transmembrane region" description="Helical" evidence="9">
    <location>
        <begin position="223"/>
        <end position="242"/>
    </location>
</feature>
<dbReference type="GO" id="GO:0006865">
    <property type="term" value="P:amino acid transport"/>
    <property type="evidence" value="ECO:0007669"/>
    <property type="project" value="TreeGrafter"/>
</dbReference>
<dbReference type="InterPro" id="IPR035906">
    <property type="entry name" value="MetI-like_sf"/>
</dbReference>
<dbReference type="GO" id="GO:0022857">
    <property type="term" value="F:transmembrane transporter activity"/>
    <property type="evidence" value="ECO:0007669"/>
    <property type="project" value="InterPro"/>
</dbReference>
<evidence type="ECO:0000256" key="2">
    <source>
        <dbReference type="ARBA" id="ARBA00010072"/>
    </source>
</evidence>
<dbReference type="GO" id="GO:0043190">
    <property type="term" value="C:ATP-binding cassette (ABC) transporter complex"/>
    <property type="evidence" value="ECO:0007669"/>
    <property type="project" value="InterPro"/>
</dbReference>
<keyword evidence="7 9" id="KW-1133">Transmembrane helix</keyword>
<dbReference type="PANTHER" id="PTHR30614:SF10">
    <property type="entry name" value="ARGININE ABC TRANSPORTER PERMEASE PROTEIN ARTM"/>
    <property type="match status" value="1"/>
</dbReference>
<dbReference type="SUPFAM" id="SSF161098">
    <property type="entry name" value="MetI-like"/>
    <property type="match status" value="1"/>
</dbReference>
<feature type="transmembrane region" description="Helical" evidence="9">
    <location>
        <begin position="39"/>
        <end position="60"/>
    </location>
</feature>
<dbReference type="InterPro" id="IPR000515">
    <property type="entry name" value="MetI-like"/>
</dbReference>
<feature type="transmembrane region" description="Helical" evidence="9">
    <location>
        <begin position="195"/>
        <end position="216"/>
    </location>
</feature>
<comment type="similarity">
    <text evidence="2">Belongs to the binding-protein-dependent transport system permease family. HisMQ subfamily.</text>
</comment>
<evidence type="ECO:0000313" key="12">
    <source>
        <dbReference type="Proteomes" id="UP000199347"/>
    </source>
</evidence>
<evidence type="ECO:0000256" key="9">
    <source>
        <dbReference type="RuleBase" id="RU363032"/>
    </source>
</evidence>
<gene>
    <name evidence="11" type="ORF">SAMN03080610_00815</name>
</gene>
<keyword evidence="4" id="KW-1003">Cell membrane</keyword>
<reference evidence="11 12" key="1">
    <citation type="submission" date="2016-10" db="EMBL/GenBank/DDBJ databases">
        <authorList>
            <person name="de Groot N.N."/>
        </authorList>
    </citation>
    <scope>NUCLEOTIDE SEQUENCE [LARGE SCALE GENOMIC DNA]</scope>
    <source>
        <strain evidence="11 12">DSM 2698</strain>
    </source>
</reference>
<evidence type="ECO:0000256" key="5">
    <source>
        <dbReference type="ARBA" id="ARBA00022519"/>
    </source>
</evidence>
<comment type="subcellular location">
    <subcellularLocation>
        <location evidence="1">Cell inner membrane</location>
        <topology evidence="1">Multi-pass membrane protein</topology>
    </subcellularLocation>
    <subcellularLocation>
        <location evidence="9">Cell membrane</location>
        <topology evidence="9">Multi-pass membrane protein</topology>
    </subcellularLocation>
</comment>
<dbReference type="STRING" id="1120955.SAMN03080610_00815"/>